<sequence>FLSWCISFYGSDVSFPTPTAGFFNTLGKASSVCALHPQLDSLETSYHRLIGNEPVKQCPEDMLLLQQTFPLLFDIVSIVEEDQLPEALTAFIIDLLEKVKSLFGRNGSIPDAVQLDVHRTSDVEYYPCLPVVRSRGDYCLDDTTPNICTKRSTRQPSLLPGVFLVHCKQGITYGFNVMLCSESPNIPFTVFRMRFSRDARLVIYDNSCNLHSYCLNRDPVFFKNSQFLVDRLHWRDHTGCSEAYNLSRYPQWDTLNSQAAEQAYSSLKSFKGFFSYINEKNFMTHCIFFIWYRNSLRRKQLEIQGIAM</sequence>
<protein>
    <submittedName>
        <fullName evidence="1">Uncharacterized protein</fullName>
    </submittedName>
</protein>
<feature type="non-terminal residue" evidence="1">
    <location>
        <position position="1"/>
    </location>
</feature>
<organism evidence="1 2">
    <name type="scientific">Pocillopora meandrina</name>
    <dbReference type="NCBI Taxonomy" id="46732"/>
    <lineage>
        <taxon>Eukaryota</taxon>
        <taxon>Metazoa</taxon>
        <taxon>Cnidaria</taxon>
        <taxon>Anthozoa</taxon>
        <taxon>Hexacorallia</taxon>
        <taxon>Scleractinia</taxon>
        <taxon>Astrocoeniina</taxon>
        <taxon>Pocilloporidae</taxon>
        <taxon>Pocillopora</taxon>
    </lineage>
</organism>
<dbReference type="PANTHER" id="PTHR34305">
    <property type="entry name" value="EXPRESSED PROTEIN"/>
    <property type="match status" value="1"/>
</dbReference>
<evidence type="ECO:0000313" key="2">
    <source>
        <dbReference type="Proteomes" id="UP001159428"/>
    </source>
</evidence>
<name>A0AAU9XLX8_9CNID</name>
<dbReference type="Proteomes" id="UP001159428">
    <property type="component" value="Unassembled WGS sequence"/>
</dbReference>
<dbReference type="PANTHER" id="PTHR34305:SF1">
    <property type="entry name" value="SWIM-TYPE DOMAIN-CONTAINING PROTEIN"/>
    <property type="match status" value="1"/>
</dbReference>
<accession>A0AAU9XLX8</accession>
<keyword evidence="2" id="KW-1185">Reference proteome</keyword>
<proteinExistence type="predicted"/>
<dbReference type="EMBL" id="CALNXJ010000048">
    <property type="protein sequence ID" value="CAH3150741.1"/>
    <property type="molecule type" value="Genomic_DNA"/>
</dbReference>
<dbReference type="AlphaFoldDB" id="A0AAU9XLX8"/>
<evidence type="ECO:0000313" key="1">
    <source>
        <dbReference type="EMBL" id="CAH3150741.1"/>
    </source>
</evidence>
<gene>
    <name evidence="1" type="ORF">PMEA_00024892</name>
</gene>
<reference evidence="1 2" key="1">
    <citation type="submission" date="2022-05" db="EMBL/GenBank/DDBJ databases">
        <authorList>
            <consortium name="Genoscope - CEA"/>
            <person name="William W."/>
        </authorList>
    </citation>
    <scope>NUCLEOTIDE SEQUENCE [LARGE SCALE GENOMIC DNA]</scope>
</reference>
<comment type="caution">
    <text evidence="1">The sequence shown here is derived from an EMBL/GenBank/DDBJ whole genome shotgun (WGS) entry which is preliminary data.</text>
</comment>